<evidence type="ECO:0000313" key="1">
    <source>
        <dbReference type="EMBL" id="OHA72924.1"/>
    </source>
</evidence>
<organism evidence="1 2">
    <name type="scientific">Candidatus Wildermuthbacteria bacterium RIFCSPLOWO2_01_FULL_47_18</name>
    <dbReference type="NCBI Taxonomy" id="1802460"/>
    <lineage>
        <taxon>Bacteria</taxon>
        <taxon>Candidatus Wildermuthiibacteriota</taxon>
    </lineage>
</organism>
<gene>
    <name evidence="1" type="ORF">A3A27_02185</name>
</gene>
<dbReference type="Gene3D" id="3.30.2310.20">
    <property type="entry name" value="RelE-like"/>
    <property type="match status" value="1"/>
</dbReference>
<dbReference type="AlphaFoldDB" id="A0A1G2RJ99"/>
<dbReference type="EMBL" id="MHUF01000008">
    <property type="protein sequence ID" value="OHA72924.1"/>
    <property type="molecule type" value="Genomic_DNA"/>
</dbReference>
<name>A0A1G2RJ99_9BACT</name>
<dbReference type="Proteomes" id="UP000177287">
    <property type="component" value="Unassembled WGS sequence"/>
</dbReference>
<evidence type="ECO:0000313" key="2">
    <source>
        <dbReference type="Proteomes" id="UP000177287"/>
    </source>
</evidence>
<comment type="caution">
    <text evidence="1">The sequence shown here is derived from an EMBL/GenBank/DDBJ whole genome shotgun (WGS) entry which is preliminary data.</text>
</comment>
<reference evidence="1 2" key="1">
    <citation type="journal article" date="2016" name="Nat. Commun.">
        <title>Thousands of microbial genomes shed light on interconnected biogeochemical processes in an aquifer system.</title>
        <authorList>
            <person name="Anantharaman K."/>
            <person name="Brown C.T."/>
            <person name="Hug L.A."/>
            <person name="Sharon I."/>
            <person name="Castelle C.J."/>
            <person name="Probst A.J."/>
            <person name="Thomas B.C."/>
            <person name="Singh A."/>
            <person name="Wilkins M.J."/>
            <person name="Karaoz U."/>
            <person name="Brodie E.L."/>
            <person name="Williams K.H."/>
            <person name="Hubbard S.S."/>
            <person name="Banfield J.F."/>
        </authorList>
    </citation>
    <scope>NUCLEOTIDE SEQUENCE [LARGE SCALE GENOMIC DNA]</scope>
</reference>
<dbReference type="SUPFAM" id="SSF143011">
    <property type="entry name" value="RelE-like"/>
    <property type="match status" value="1"/>
</dbReference>
<accession>A0A1G2RJ99</accession>
<dbReference type="InterPro" id="IPR035093">
    <property type="entry name" value="RelE/ParE_toxin_dom_sf"/>
</dbReference>
<sequence>MEIFYTEEFNERYQKLTLALQKKAEKQERLFRANPFHPSLNTEKIEPKGKEVWTIRIDKKYRIALRFQGNKAIFLTCGPHDWIYRINF</sequence>
<proteinExistence type="predicted"/>
<evidence type="ECO:0008006" key="3">
    <source>
        <dbReference type="Google" id="ProtNLM"/>
    </source>
</evidence>
<protein>
    <recommendedName>
        <fullName evidence="3">Toxin YoeB</fullName>
    </recommendedName>
</protein>